<dbReference type="STRING" id="641526.ADIWIN_1472"/>
<evidence type="ECO:0000313" key="2">
    <source>
        <dbReference type="Proteomes" id="UP000014962"/>
    </source>
</evidence>
<protein>
    <submittedName>
        <fullName evidence="1">Uncharacterized protein</fullName>
    </submittedName>
</protein>
<proteinExistence type="predicted"/>
<name>S7VVM3_9FLAO</name>
<gene>
    <name evidence="1" type="ORF">ADIWIN_1472</name>
</gene>
<dbReference type="AlphaFoldDB" id="S7VVM3"/>
<comment type="caution">
    <text evidence="1">The sequence shown here is derived from an EMBL/GenBank/DDBJ whole genome shotgun (WGS) entry which is preliminary data.</text>
</comment>
<reference evidence="1 2" key="1">
    <citation type="journal article" date="2013" name="Genome Announc.">
        <title>Draft Genome Sequence of Winogradskyella psychrotolerans RS-3T, Isolated from the Marine Transect of Kongsfjorden, Ny-Alesund, Svalbard, Arctic Ocean.</title>
        <authorList>
            <person name="Kumar Pinnaka A."/>
            <person name="Ara S."/>
            <person name="Singh A."/>
            <person name="Shivaji S."/>
        </authorList>
    </citation>
    <scope>NUCLEOTIDE SEQUENCE [LARGE SCALE GENOMIC DNA]</scope>
    <source>
        <strain evidence="1 2">RS-3</strain>
    </source>
</reference>
<dbReference type="Proteomes" id="UP000014962">
    <property type="component" value="Unassembled WGS sequence"/>
</dbReference>
<organism evidence="1 2">
    <name type="scientific">Winogradskyella psychrotolerans RS-3</name>
    <dbReference type="NCBI Taxonomy" id="641526"/>
    <lineage>
        <taxon>Bacteria</taxon>
        <taxon>Pseudomonadati</taxon>
        <taxon>Bacteroidota</taxon>
        <taxon>Flavobacteriia</taxon>
        <taxon>Flavobacteriales</taxon>
        <taxon>Flavobacteriaceae</taxon>
        <taxon>Winogradskyella</taxon>
    </lineage>
</organism>
<keyword evidence="2" id="KW-1185">Reference proteome</keyword>
<sequence>MNMKLPKPEKDETFIMRLSKKQKEKLLELAKKGKYGNNASEVLRNLLESAYRKS</sequence>
<dbReference type="EMBL" id="ATMR01000091">
    <property type="protein sequence ID" value="EPR73442.1"/>
    <property type="molecule type" value="Genomic_DNA"/>
</dbReference>
<accession>S7VVM3</accession>
<evidence type="ECO:0000313" key="1">
    <source>
        <dbReference type="EMBL" id="EPR73442.1"/>
    </source>
</evidence>